<evidence type="ECO:0000313" key="2">
    <source>
        <dbReference type="Proteomes" id="UP000824120"/>
    </source>
</evidence>
<reference evidence="1 2" key="1">
    <citation type="submission" date="2020-09" db="EMBL/GenBank/DDBJ databases">
        <title>De no assembly of potato wild relative species, Solanum commersonii.</title>
        <authorList>
            <person name="Cho K."/>
        </authorList>
    </citation>
    <scope>NUCLEOTIDE SEQUENCE [LARGE SCALE GENOMIC DNA]</scope>
    <source>
        <strain evidence="1">LZ3.2</strain>
        <tissue evidence="1">Leaf</tissue>
    </source>
</reference>
<accession>A0A9J5W4Y0</accession>
<keyword evidence="2" id="KW-1185">Reference proteome</keyword>
<sequence length="224" mass="26268">MLIEVNVSNPLPDEITVLESNGRKIKQVVTYDWRPKFCPQRSVVGHCCRPKPLIPGKGDQKRQQATKKVTQEWKYKGVIPTTTTTRICEDEQAHTPTQEPPNHTPMQFNLKTTHWIPRTPFRFFNIWADHSKFRSIIEDIWARQMATDPMENLWSKLRMLKSPLKDLNKEGFKGIEMKLSKARMDLQQVQDQLTRNSFDTLILLEKKILQDLEKWSNIEESALK</sequence>
<dbReference type="PANTHER" id="PTHR33233:SF14">
    <property type="entry name" value="ENDONUCLEASE_EXONUCLEASE_PHOSPHATASE"/>
    <property type="match status" value="1"/>
</dbReference>
<proteinExistence type="predicted"/>
<comment type="caution">
    <text evidence="1">The sequence shown here is derived from an EMBL/GenBank/DDBJ whole genome shotgun (WGS) entry which is preliminary data.</text>
</comment>
<dbReference type="Proteomes" id="UP000824120">
    <property type="component" value="Chromosome 12"/>
</dbReference>
<evidence type="ECO:0000313" key="1">
    <source>
        <dbReference type="EMBL" id="KAG5570619.1"/>
    </source>
</evidence>
<dbReference type="AlphaFoldDB" id="A0A9J5W4Y0"/>
<gene>
    <name evidence="1" type="ORF">H5410_060385</name>
</gene>
<protein>
    <submittedName>
        <fullName evidence="1">Uncharacterized protein</fullName>
    </submittedName>
</protein>
<name>A0A9J5W4Y0_SOLCO</name>
<dbReference type="EMBL" id="JACXVP010000012">
    <property type="protein sequence ID" value="KAG5570619.1"/>
    <property type="molecule type" value="Genomic_DNA"/>
</dbReference>
<organism evidence="1 2">
    <name type="scientific">Solanum commersonii</name>
    <name type="common">Commerson's wild potato</name>
    <name type="synonym">Commerson's nightshade</name>
    <dbReference type="NCBI Taxonomy" id="4109"/>
    <lineage>
        <taxon>Eukaryota</taxon>
        <taxon>Viridiplantae</taxon>
        <taxon>Streptophyta</taxon>
        <taxon>Embryophyta</taxon>
        <taxon>Tracheophyta</taxon>
        <taxon>Spermatophyta</taxon>
        <taxon>Magnoliopsida</taxon>
        <taxon>eudicotyledons</taxon>
        <taxon>Gunneridae</taxon>
        <taxon>Pentapetalae</taxon>
        <taxon>asterids</taxon>
        <taxon>lamiids</taxon>
        <taxon>Solanales</taxon>
        <taxon>Solanaceae</taxon>
        <taxon>Solanoideae</taxon>
        <taxon>Solaneae</taxon>
        <taxon>Solanum</taxon>
    </lineage>
</organism>
<dbReference type="PANTHER" id="PTHR33233">
    <property type="entry name" value="ENDONUCLEASE/EXONUCLEASE/PHOSPHATASE"/>
    <property type="match status" value="1"/>
</dbReference>
<dbReference type="OrthoDB" id="1932741at2759"/>